<dbReference type="EMBL" id="WKPJ01000009">
    <property type="protein sequence ID" value="MSA89258.1"/>
    <property type="molecule type" value="Genomic_DNA"/>
</dbReference>
<dbReference type="Proteomes" id="UP000480929">
    <property type="component" value="Unassembled WGS sequence"/>
</dbReference>
<accession>A0A6N7S6V3</accession>
<dbReference type="Proteomes" id="UP000433575">
    <property type="component" value="Unassembled WGS sequence"/>
</dbReference>
<name>A0A6N7S6V3_9FIRM</name>
<sequence length="140" mass="16921">MATLAERKEYLENELRSYRYIVDQCYRWEQVIVNAEIAIYGVSSPHAKDVIYENAGDPYECKYNSLYEDIKKAKVQLLIWQPRRQWIEERLGTLNQEEYQAIKYYYVLKQSQDWIADVLQIGRRTVQRRIDKAIEKMLNF</sequence>
<dbReference type="GO" id="GO:0003700">
    <property type="term" value="F:DNA-binding transcription factor activity"/>
    <property type="evidence" value="ECO:0007669"/>
    <property type="project" value="InterPro"/>
</dbReference>
<dbReference type="OrthoDB" id="1649606at2"/>
<keyword evidence="5" id="KW-1185">Reference proteome</keyword>
<dbReference type="EMBL" id="WKPI01000010">
    <property type="protein sequence ID" value="MSC32936.1"/>
    <property type="molecule type" value="Genomic_DNA"/>
</dbReference>
<protein>
    <recommendedName>
        <fullName evidence="1">RNA polymerase sigma-70 region 4 domain-containing protein</fullName>
    </recommendedName>
</protein>
<evidence type="ECO:0000313" key="2">
    <source>
        <dbReference type="EMBL" id="MSA89258.1"/>
    </source>
</evidence>
<dbReference type="AlphaFoldDB" id="A0A6N7S6V3"/>
<feature type="domain" description="RNA polymerase sigma-70 region 4" evidence="1">
    <location>
        <begin position="91"/>
        <end position="137"/>
    </location>
</feature>
<evidence type="ECO:0000313" key="3">
    <source>
        <dbReference type="EMBL" id="MSC32936.1"/>
    </source>
</evidence>
<dbReference type="InterPro" id="IPR007630">
    <property type="entry name" value="RNA_pol_sigma70_r4"/>
</dbReference>
<dbReference type="Gene3D" id="1.10.10.10">
    <property type="entry name" value="Winged helix-like DNA-binding domain superfamily/Winged helix DNA-binding domain"/>
    <property type="match status" value="1"/>
</dbReference>
<dbReference type="InterPro" id="IPR036388">
    <property type="entry name" value="WH-like_DNA-bd_sf"/>
</dbReference>
<dbReference type="GO" id="GO:0006352">
    <property type="term" value="P:DNA-templated transcription initiation"/>
    <property type="evidence" value="ECO:0007669"/>
    <property type="project" value="InterPro"/>
</dbReference>
<reference evidence="4 5" key="1">
    <citation type="journal article" date="2019" name="Nat. Med.">
        <title>A library of human gut bacterial isolates paired with longitudinal multiomics data enables mechanistic microbiome research.</title>
        <authorList>
            <person name="Poyet M."/>
            <person name="Groussin M."/>
            <person name="Gibbons S.M."/>
            <person name="Avila-Pacheco J."/>
            <person name="Jiang X."/>
            <person name="Kearney S.M."/>
            <person name="Perrotta A.R."/>
            <person name="Berdy B."/>
            <person name="Zhao S."/>
            <person name="Lieberman T.D."/>
            <person name="Swanson P.K."/>
            <person name="Smith M."/>
            <person name="Roesemann S."/>
            <person name="Alexander J.E."/>
            <person name="Rich S.A."/>
            <person name="Livny J."/>
            <person name="Vlamakis H."/>
            <person name="Clish C."/>
            <person name="Bullock K."/>
            <person name="Deik A."/>
            <person name="Scott J."/>
            <person name="Pierce K.A."/>
            <person name="Xavier R.J."/>
            <person name="Alm E.J."/>
        </authorList>
    </citation>
    <scope>NUCLEOTIDE SEQUENCE [LARGE SCALE GENOMIC DNA]</scope>
    <source>
        <strain evidence="2 4">BIOML-A4</strain>
        <strain evidence="3 5">BIOML-A5</strain>
    </source>
</reference>
<comment type="caution">
    <text evidence="2">The sequence shown here is derived from an EMBL/GenBank/DDBJ whole genome shotgun (WGS) entry which is preliminary data.</text>
</comment>
<evidence type="ECO:0000313" key="4">
    <source>
        <dbReference type="Proteomes" id="UP000433575"/>
    </source>
</evidence>
<organism evidence="2 4">
    <name type="scientific">Holdemania massiliensis</name>
    <dbReference type="NCBI Taxonomy" id="1468449"/>
    <lineage>
        <taxon>Bacteria</taxon>
        <taxon>Bacillati</taxon>
        <taxon>Bacillota</taxon>
        <taxon>Erysipelotrichia</taxon>
        <taxon>Erysipelotrichales</taxon>
        <taxon>Erysipelotrichaceae</taxon>
        <taxon>Holdemania</taxon>
    </lineage>
</organism>
<dbReference type="InterPro" id="IPR013324">
    <property type="entry name" value="RNA_pol_sigma_r3/r4-like"/>
</dbReference>
<dbReference type="Pfam" id="PF04545">
    <property type="entry name" value="Sigma70_r4"/>
    <property type="match status" value="1"/>
</dbReference>
<dbReference type="SUPFAM" id="SSF88659">
    <property type="entry name" value="Sigma3 and sigma4 domains of RNA polymerase sigma factors"/>
    <property type="match status" value="1"/>
</dbReference>
<gene>
    <name evidence="3" type="ORF">GKD88_07365</name>
    <name evidence="2" type="ORF">GKE08_07960</name>
</gene>
<evidence type="ECO:0000313" key="5">
    <source>
        <dbReference type="Proteomes" id="UP000480929"/>
    </source>
</evidence>
<evidence type="ECO:0000259" key="1">
    <source>
        <dbReference type="Pfam" id="PF04545"/>
    </source>
</evidence>
<proteinExistence type="predicted"/>
<dbReference type="RefSeq" id="WP_154238583.1">
    <property type="nucleotide sequence ID" value="NZ_WKPI01000010.1"/>
</dbReference>